<protein>
    <submittedName>
        <fullName evidence="1">Uncharacterized protein</fullName>
    </submittedName>
</protein>
<organism evidence="1 2">
    <name type="scientific">Spirosoma sordidisoli</name>
    <dbReference type="NCBI Taxonomy" id="2502893"/>
    <lineage>
        <taxon>Bacteria</taxon>
        <taxon>Pseudomonadati</taxon>
        <taxon>Bacteroidota</taxon>
        <taxon>Cytophagia</taxon>
        <taxon>Cytophagales</taxon>
        <taxon>Cytophagaceae</taxon>
        <taxon>Spirosoma</taxon>
    </lineage>
</organism>
<name>A0A4Q2UBL3_9BACT</name>
<keyword evidence="2" id="KW-1185">Reference proteome</keyword>
<dbReference type="EMBL" id="SBLB01000016">
    <property type="protein sequence ID" value="RYC66327.1"/>
    <property type="molecule type" value="Genomic_DNA"/>
</dbReference>
<sequence length="76" mass="9098">MKTRVKKVISKFTRLRNLLYKAEEKGFKTALRMMRSHVAERMFVEIDEPLDAREQFTAREAYLSMLNQLDQFEKLA</sequence>
<comment type="caution">
    <text evidence="1">The sequence shown here is derived from an EMBL/GenBank/DDBJ whole genome shotgun (WGS) entry which is preliminary data.</text>
</comment>
<gene>
    <name evidence="1" type="ORF">EQG79_30090</name>
</gene>
<evidence type="ECO:0000313" key="2">
    <source>
        <dbReference type="Proteomes" id="UP000290407"/>
    </source>
</evidence>
<proteinExistence type="predicted"/>
<dbReference type="Proteomes" id="UP000290407">
    <property type="component" value="Unassembled WGS sequence"/>
</dbReference>
<dbReference type="AlphaFoldDB" id="A0A4Q2UBL3"/>
<evidence type="ECO:0000313" key="1">
    <source>
        <dbReference type="EMBL" id="RYC66327.1"/>
    </source>
</evidence>
<dbReference type="RefSeq" id="WP_129606857.1">
    <property type="nucleotide sequence ID" value="NZ_SBLB01000016.1"/>
</dbReference>
<accession>A0A4Q2UBL3</accession>
<reference evidence="1 2" key="1">
    <citation type="submission" date="2019-01" db="EMBL/GenBank/DDBJ databases">
        <title>Spirosoma flava sp. nov., a propanil-degrading bacterium isolated from herbicide-contaminated soil.</title>
        <authorList>
            <person name="Zhang L."/>
            <person name="Jiang J.-D."/>
        </authorList>
    </citation>
    <scope>NUCLEOTIDE SEQUENCE [LARGE SCALE GENOMIC DNA]</scope>
    <source>
        <strain evidence="1 2">TY50</strain>
    </source>
</reference>